<dbReference type="SUPFAM" id="SSF53335">
    <property type="entry name" value="S-adenosyl-L-methionine-dependent methyltransferases"/>
    <property type="match status" value="1"/>
</dbReference>
<keyword evidence="2 4" id="KW-0808">Transferase</keyword>
<dbReference type="Proteomes" id="UP001595816">
    <property type="component" value="Unassembled WGS sequence"/>
</dbReference>
<evidence type="ECO:0000256" key="1">
    <source>
        <dbReference type="ARBA" id="ARBA00022603"/>
    </source>
</evidence>
<reference evidence="5" key="1">
    <citation type="journal article" date="2019" name="Int. J. Syst. Evol. Microbiol.">
        <title>The Global Catalogue of Microorganisms (GCM) 10K type strain sequencing project: providing services to taxonomists for standard genome sequencing and annotation.</title>
        <authorList>
            <consortium name="The Broad Institute Genomics Platform"/>
            <consortium name="The Broad Institute Genome Sequencing Center for Infectious Disease"/>
            <person name="Wu L."/>
            <person name="Ma J."/>
        </authorList>
    </citation>
    <scope>NUCLEOTIDE SEQUENCE [LARGE SCALE GENOMIC DNA]</scope>
    <source>
        <strain evidence="5">CGMCC 4.7289</strain>
    </source>
</reference>
<sequence length="263" mass="29230">MWDPRVYQRYGDERSRPFHDLLARVGSHAPAHIVDLGCGPGNLTVTLSQRWPDARIEGLDSSAEMIDSASSLPEARSGKVAFAVGDVSTWTPPEDVDVIVGNAVLQWVPGHRQLLRSWAAAVRTGAWLAFQVPGNFEAPSHQLLRELSASPEWAGRIEGLRDGAAVWEPAEYAGDLLEAGCDVDVWETTYLHLLPVRPDGPHPVLAWMEGTALRPVRAALADRPADWSRFRDQLQDRLAKAYPVRRDVVPFPFRRIFLVAHKP</sequence>
<keyword evidence="5" id="KW-1185">Reference proteome</keyword>
<evidence type="ECO:0000313" key="5">
    <source>
        <dbReference type="Proteomes" id="UP001595816"/>
    </source>
</evidence>
<feature type="domain" description="Methyltransferase" evidence="3">
    <location>
        <begin position="33"/>
        <end position="125"/>
    </location>
</feature>
<dbReference type="RefSeq" id="WP_253752211.1">
    <property type="nucleotide sequence ID" value="NZ_JAMZDZ010000001.1"/>
</dbReference>
<dbReference type="EMBL" id="JBHSAY010000009">
    <property type="protein sequence ID" value="MFC4132931.1"/>
    <property type="molecule type" value="Genomic_DNA"/>
</dbReference>
<gene>
    <name evidence="4" type="ORF">ACFOZ4_20160</name>
</gene>
<dbReference type="PANTHER" id="PTHR43861">
    <property type="entry name" value="TRANS-ACONITATE 2-METHYLTRANSFERASE-RELATED"/>
    <property type="match status" value="1"/>
</dbReference>
<dbReference type="Gene3D" id="1.10.150.290">
    <property type="entry name" value="S-adenosyl-L-methionine-dependent methyltransferases"/>
    <property type="match status" value="1"/>
</dbReference>
<dbReference type="PANTHER" id="PTHR43861:SF1">
    <property type="entry name" value="TRANS-ACONITATE 2-METHYLTRANSFERASE"/>
    <property type="match status" value="1"/>
</dbReference>
<keyword evidence="1 4" id="KW-0489">Methyltransferase</keyword>
<name>A0ABV8LPI1_9ACTN</name>
<dbReference type="InterPro" id="IPR023149">
    <property type="entry name" value="Trans_acon_MeTrfase_C"/>
</dbReference>
<proteinExistence type="predicted"/>
<organism evidence="4 5">
    <name type="scientific">Hamadaea flava</name>
    <dbReference type="NCBI Taxonomy" id="1742688"/>
    <lineage>
        <taxon>Bacteria</taxon>
        <taxon>Bacillati</taxon>
        <taxon>Actinomycetota</taxon>
        <taxon>Actinomycetes</taxon>
        <taxon>Micromonosporales</taxon>
        <taxon>Micromonosporaceae</taxon>
        <taxon>Hamadaea</taxon>
    </lineage>
</organism>
<accession>A0ABV8LPI1</accession>
<dbReference type="InterPro" id="IPR041698">
    <property type="entry name" value="Methyltransf_25"/>
</dbReference>
<dbReference type="InterPro" id="IPR029063">
    <property type="entry name" value="SAM-dependent_MTases_sf"/>
</dbReference>
<protein>
    <submittedName>
        <fullName evidence="4">Trans-aconitate 2-methyltransferase</fullName>
        <ecNumber evidence="4">2.1.1.144</ecNumber>
    </submittedName>
</protein>
<dbReference type="EC" id="2.1.1.144" evidence="4"/>
<evidence type="ECO:0000313" key="4">
    <source>
        <dbReference type="EMBL" id="MFC4132931.1"/>
    </source>
</evidence>
<dbReference type="CDD" id="cd02440">
    <property type="entry name" value="AdoMet_MTases"/>
    <property type="match status" value="1"/>
</dbReference>
<evidence type="ECO:0000259" key="3">
    <source>
        <dbReference type="Pfam" id="PF13649"/>
    </source>
</evidence>
<dbReference type="NCBIfam" id="NF010703">
    <property type="entry name" value="PRK14103.1"/>
    <property type="match status" value="1"/>
</dbReference>
<dbReference type="GO" id="GO:0032259">
    <property type="term" value="P:methylation"/>
    <property type="evidence" value="ECO:0007669"/>
    <property type="project" value="UniProtKB-KW"/>
</dbReference>
<evidence type="ECO:0000256" key="2">
    <source>
        <dbReference type="ARBA" id="ARBA00022679"/>
    </source>
</evidence>
<dbReference type="Gene3D" id="3.40.50.150">
    <property type="entry name" value="Vaccinia Virus protein VP39"/>
    <property type="match status" value="1"/>
</dbReference>
<comment type="caution">
    <text evidence="4">The sequence shown here is derived from an EMBL/GenBank/DDBJ whole genome shotgun (WGS) entry which is preliminary data.</text>
</comment>
<dbReference type="Pfam" id="PF13649">
    <property type="entry name" value="Methyltransf_25"/>
    <property type="match status" value="1"/>
</dbReference>
<dbReference type="GO" id="GO:0030798">
    <property type="term" value="F:trans-aconitate 2-methyltransferase activity"/>
    <property type="evidence" value="ECO:0007669"/>
    <property type="project" value="UniProtKB-EC"/>
</dbReference>